<sequence length="158" mass="16969">MQCCIMMGRVVADPVRRLTASGVPVASWRLAVDRDRPGADGQRAADYIDCIAWRGLADVVSKWWRKGKPMLVSGRMQSRSYTDRDGVRRRAVELVADGVHFVPRDGSGGAAMQPVDVSACETIADALPWVDTPQSIGPAPSAPCEGDASQLGMGDLPF</sequence>
<keyword evidence="1" id="KW-0238">DNA-binding</keyword>
<dbReference type="Pfam" id="PF00436">
    <property type="entry name" value="SSB"/>
    <property type="match status" value="1"/>
</dbReference>
<proteinExistence type="inferred from homology"/>
<dbReference type="AlphaFoldDB" id="A0A0H5QQE0"/>
<evidence type="ECO:0000256" key="2">
    <source>
        <dbReference type="SAM" id="MobiDB-lite"/>
    </source>
</evidence>
<accession>A0A0H5QQE0</accession>
<dbReference type="GO" id="GO:0009295">
    <property type="term" value="C:nucleoid"/>
    <property type="evidence" value="ECO:0007669"/>
    <property type="project" value="TreeGrafter"/>
</dbReference>
<evidence type="ECO:0000256" key="1">
    <source>
        <dbReference type="ARBA" id="ARBA00023125"/>
    </source>
</evidence>
<dbReference type="PANTHER" id="PTHR10302">
    <property type="entry name" value="SINGLE-STRANDED DNA-BINDING PROTEIN"/>
    <property type="match status" value="1"/>
</dbReference>
<dbReference type="GO" id="GO:0006260">
    <property type="term" value="P:DNA replication"/>
    <property type="evidence" value="ECO:0007669"/>
    <property type="project" value="InterPro"/>
</dbReference>
<name>A0A0H5QQE0_9ZZZZ</name>
<dbReference type="CDD" id="cd04496">
    <property type="entry name" value="SSB_OBF"/>
    <property type="match status" value="1"/>
</dbReference>
<reference evidence="3" key="1">
    <citation type="submission" date="2015-06" db="EMBL/GenBank/DDBJ databases">
        <authorList>
            <person name="Joergensen T."/>
        </authorList>
    </citation>
    <scope>NUCLEOTIDE SEQUENCE</scope>
    <source>
        <plasmid evidence="3">pRGRH1789</plasmid>
    </source>
</reference>
<dbReference type="EMBL" id="LN854288">
    <property type="protein sequence ID" value="CRY97902.1"/>
    <property type="molecule type" value="Genomic_DNA"/>
</dbReference>
<protein>
    <recommendedName>
        <fullName evidence="4">Single-stranded DNA-binding protein</fullName>
    </recommendedName>
</protein>
<dbReference type="InterPro" id="IPR012340">
    <property type="entry name" value="NA-bd_OB-fold"/>
</dbReference>
<dbReference type="Gene3D" id="2.40.50.140">
    <property type="entry name" value="Nucleic acid-binding proteins"/>
    <property type="match status" value="1"/>
</dbReference>
<dbReference type="InterPro" id="IPR011344">
    <property type="entry name" value="ssDNA-bd"/>
</dbReference>
<evidence type="ECO:0008006" key="4">
    <source>
        <dbReference type="Google" id="ProtNLM"/>
    </source>
</evidence>
<keyword evidence="3" id="KW-0614">Plasmid</keyword>
<dbReference type="PANTHER" id="PTHR10302:SF27">
    <property type="entry name" value="SINGLE-STRANDED DNA-BINDING PROTEIN"/>
    <property type="match status" value="1"/>
</dbReference>
<dbReference type="GO" id="GO:0003697">
    <property type="term" value="F:single-stranded DNA binding"/>
    <property type="evidence" value="ECO:0007669"/>
    <property type="project" value="InterPro"/>
</dbReference>
<reference evidence="3" key="2">
    <citation type="submission" date="2015-07" db="EMBL/GenBank/DDBJ databases">
        <title>Plasmids, circular viruses and viroids from rat gut.</title>
        <authorList>
            <person name="Jorgensen T.J."/>
            <person name="Hansen M.A."/>
            <person name="Xu Z."/>
            <person name="Tabak M.A."/>
            <person name="Sorensen S.J."/>
            <person name="Hansen L.H."/>
        </authorList>
    </citation>
    <scope>NUCLEOTIDE SEQUENCE</scope>
    <source>
        <plasmid evidence="3">pRGRH1789</plasmid>
    </source>
</reference>
<dbReference type="NCBIfam" id="TIGR00621">
    <property type="entry name" value="ssb"/>
    <property type="match status" value="1"/>
</dbReference>
<dbReference type="InterPro" id="IPR000424">
    <property type="entry name" value="Primosome_PriB/ssb"/>
</dbReference>
<organism evidence="3">
    <name type="scientific">uncultured prokaryote</name>
    <dbReference type="NCBI Taxonomy" id="198431"/>
    <lineage>
        <taxon>unclassified sequences</taxon>
        <taxon>environmental samples</taxon>
    </lineage>
</organism>
<evidence type="ECO:0000313" key="3">
    <source>
        <dbReference type="EMBL" id="CRY97902.1"/>
    </source>
</evidence>
<dbReference type="PROSITE" id="PS50935">
    <property type="entry name" value="SSB"/>
    <property type="match status" value="1"/>
</dbReference>
<geneLocation type="plasmid" evidence="3">
    <name>pRGRH1789</name>
</geneLocation>
<dbReference type="SUPFAM" id="SSF50249">
    <property type="entry name" value="Nucleic acid-binding proteins"/>
    <property type="match status" value="1"/>
</dbReference>
<feature type="region of interest" description="Disordered" evidence="2">
    <location>
        <begin position="134"/>
        <end position="158"/>
    </location>
</feature>
<dbReference type="HAMAP" id="MF_00984">
    <property type="entry name" value="SSB"/>
    <property type="match status" value="1"/>
</dbReference>